<evidence type="ECO:0000256" key="3">
    <source>
        <dbReference type="ARBA" id="ARBA00022475"/>
    </source>
</evidence>
<evidence type="ECO:0000256" key="4">
    <source>
        <dbReference type="ARBA" id="ARBA00022692"/>
    </source>
</evidence>
<feature type="transmembrane region" description="Helical" evidence="7">
    <location>
        <begin position="12"/>
        <end position="33"/>
    </location>
</feature>
<evidence type="ECO:0000256" key="5">
    <source>
        <dbReference type="ARBA" id="ARBA00022989"/>
    </source>
</evidence>
<dbReference type="InterPro" id="IPR002656">
    <property type="entry name" value="Acyl_transf_3_dom"/>
</dbReference>
<feature type="transmembrane region" description="Helical" evidence="7">
    <location>
        <begin position="45"/>
        <end position="63"/>
    </location>
</feature>
<comment type="similarity">
    <text evidence="2">Belongs to the acyltransferase 3 family.</text>
</comment>
<evidence type="ECO:0000256" key="6">
    <source>
        <dbReference type="ARBA" id="ARBA00023136"/>
    </source>
</evidence>
<comment type="subcellular location">
    <subcellularLocation>
        <location evidence="1">Cell membrane</location>
        <topology evidence="1">Multi-pass membrane protein</topology>
    </subcellularLocation>
</comment>
<feature type="transmembrane region" description="Helical" evidence="7">
    <location>
        <begin position="229"/>
        <end position="249"/>
    </location>
</feature>
<feature type="transmembrane region" description="Helical" evidence="7">
    <location>
        <begin position="83"/>
        <end position="100"/>
    </location>
</feature>
<evidence type="ECO:0000256" key="1">
    <source>
        <dbReference type="ARBA" id="ARBA00004651"/>
    </source>
</evidence>
<dbReference type="Pfam" id="PF01757">
    <property type="entry name" value="Acyl_transf_3"/>
    <property type="match status" value="1"/>
</dbReference>
<feature type="transmembrane region" description="Helical" evidence="7">
    <location>
        <begin position="168"/>
        <end position="187"/>
    </location>
</feature>
<feature type="transmembrane region" description="Helical" evidence="7">
    <location>
        <begin position="261"/>
        <end position="279"/>
    </location>
</feature>
<sequence length="382" mass="44244">MERNYTIDFVKFFAILAVVCIHTGTVSGVQLGAIDGDQADFIIDILARFAVPFFFVASGYLFIQKINTIDSTKQQFTYFKKYILKLTKLWTAWFAFYFLYDLAINYIETEKSVQAMHVMFQEYLATYFTWETLYYGAGHTQYHLWFLLALIWSIAILFIFTKFRLLRVLFIISLGLNIYGLFGQSYSSFFEVALNTRDALFMGLFYTTLGGLVGKYAGQVKEFAMKIPVFVYIGVITVFSLVQVLEGYYTIKILEGNEQNYFLATIPLIIILFMAIIKHNKIGKNSLISKIGANSVGIYVSHVFVMEAIRLLVKRLEITFVQDTILWNILFTPTVFIVAYFLYIGIQQLKTGNSMKRVYRWKAIRESSQISPFNPKIPYHRK</sequence>
<evidence type="ECO:0000313" key="9">
    <source>
        <dbReference type="EMBL" id="MBP1948793.1"/>
    </source>
</evidence>
<protein>
    <submittedName>
        <fullName evidence="9">Surface polysaccharide O-acyltransferase-like enzyme</fullName>
    </submittedName>
</protein>
<organism evidence="9 10">
    <name type="scientific">Virgibacillus litoralis</name>
    <dbReference type="NCBI Taxonomy" id="578221"/>
    <lineage>
        <taxon>Bacteria</taxon>
        <taxon>Bacillati</taxon>
        <taxon>Bacillota</taxon>
        <taxon>Bacilli</taxon>
        <taxon>Bacillales</taxon>
        <taxon>Bacillaceae</taxon>
        <taxon>Virgibacillus</taxon>
    </lineage>
</organism>
<evidence type="ECO:0000313" key="10">
    <source>
        <dbReference type="Proteomes" id="UP001519328"/>
    </source>
</evidence>
<comment type="caution">
    <text evidence="9">The sequence shown here is derived from an EMBL/GenBank/DDBJ whole genome shotgun (WGS) entry which is preliminary data.</text>
</comment>
<proteinExistence type="inferred from homology"/>
<dbReference type="PANTHER" id="PTHR40074:SF2">
    <property type="entry name" value="O-ACETYLTRANSFERASE WECH"/>
    <property type="match status" value="1"/>
</dbReference>
<feature type="transmembrane region" description="Helical" evidence="7">
    <location>
        <begin position="142"/>
        <end position="161"/>
    </location>
</feature>
<reference evidence="9 10" key="1">
    <citation type="submission" date="2021-03" db="EMBL/GenBank/DDBJ databases">
        <title>Genomic Encyclopedia of Type Strains, Phase IV (KMG-IV): sequencing the most valuable type-strain genomes for metagenomic binning, comparative biology and taxonomic classification.</title>
        <authorList>
            <person name="Goeker M."/>
        </authorList>
    </citation>
    <scope>NUCLEOTIDE SEQUENCE [LARGE SCALE GENOMIC DNA]</scope>
    <source>
        <strain evidence="9 10">DSM 21085</strain>
    </source>
</reference>
<name>A0ABS4HD46_9BACI</name>
<dbReference type="EMBL" id="JAGGKK010000008">
    <property type="protein sequence ID" value="MBP1948793.1"/>
    <property type="molecule type" value="Genomic_DNA"/>
</dbReference>
<evidence type="ECO:0000259" key="8">
    <source>
        <dbReference type="Pfam" id="PF01757"/>
    </source>
</evidence>
<feature type="transmembrane region" description="Helical" evidence="7">
    <location>
        <begin position="325"/>
        <end position="346"/>
    </location>
</feature>
<evidence type="ECO:0000256" key="7">
    <source>
        <dbReference type="SAM" id="Phobius"/>
    </source>
</evidence>
<keyword evidence="6 7" id="KW-0472">Membrane</keyword>
<accession>A0ABS4HD46</accession>
<dbReference type="PANTHER" id="PTHR40074">
    <property type="entry name" value="O-ACETYLTRANSFERASE WECH"/>
    <property type="match status" value="1"/>
</dbReference>
<gene>
    <name evidence="9" type="ORF">J2Z82_001730</name>
</gene>
<feature type="domain" description="Acyltransferase 3" evidence="8">
    <location>
        <begin position="4"/>
        <end position="343"/>
    </location>
</feature>
<feature type="transmembrane region" description="Helical" evidence="7">
    <location>
        <begin position="199"/>
        <end position="217"/>
    </location>
</feature>
<feature type="transmembrane region" description="Helical" evidence="7">
    <location>
        <begin position="291"/>
        <end position="313"/>
    </location>
</feature>
<evidence type="ECO:0000256" key="2">
    <source>
        <dbReference type="ARBA" id="ARBA00007400"/>
    </source>
</evidence>
<dbReference type="RefSeq" id="WP_209480353.1">
    <property type="nucleotide sequence ID" value="NZ_JAGGKK010000008.1"/>
</dbReference>
<keyword evidence="4 7" id="KW-0812">Transmembrane</keyword>
<dbReference type="Proteomes" id="UP001519328">
    <property type="component" value="Unassembled WGS sequence"/>
</dbReference>
<keyword evidence="5 7" id="KW-1133">Transmembrane helix</keyword>
<keyword evidence="10" id="KW-1185">Reference proteome</keyword>
<keyword evidence="3" id="KW-1003">Cell membrane</keyword>